<evidence type="ECO:0000313" key="1">
    <source>
        <dbReference type="EMBL" id="CAA2978122.1"/>
    </source>
</evidence>
<name>A0A8S0RFS7_OLEEU</name>
<reference evidence="1 2" key="1">
    <citation type="submission" date="2019-12" db="EMBL/GenBank/DDBJ databases">
        <authorList>
            <person name="Alioto T."/>
            <person name="Alioto T."/>
            <person name="Gomez Garrido J."/>
        </authorList>
    </citation>
    <scope>NUCLEOTIDE SEQUENCE [LARGE SCALE GENOMIC DNA]</scope>
</reference>
<dbReference type="EMBL" id="CACTIH010003616">
    <property type="protein sequence ID" value="CAA2978122.1"/>
    <property type="molecule type" value="Genomic_DNA"/>
</dbReference>
<organism evidence="1 2">
    <name type="scientific">Olea europaea subsp. europaea</name>
    <dbReference type="NCBI Taxonomy" id="158383"/>
    <lineage>
        <taxon>Eukaryota</taxon>
        <taxon>Viridiplantae</taxon>
        <taxon>Streptophyta</taxon>
        <taxon>Embryophyta</taxon>
        <taxon>Tracheophyta</taxon>
        <taxon>Spermatophyta</taxon>
        <taxon>Magnoliopsida</taxon>
        <taxon>eudicotyledons</taxon>
        <taxon>Gunneridae</taxon>
        <taxon>Pentapetalae</taxon>
        <taxon>asterids</taxon>
        <taxon>lamiids</taxon>
        <taxon>Lamiales</taxon>
        <taxon>Oleaceae</taxon>
        <taxon>Oleeae</taxon>
        <taxon>Olea</taxon>
    </lineage>
</organism>
<comment type="caution">
    <text evidence="1">The sequence shown here is derived from an EMBL/GenBank/DDBJ whole genome shotgun (WGS) entry which is preliminary data.</text>
</comment>
<proteinExistence type="predicted"/>
<dbReference type="AlphaFoldDB" id="A0A8S0RFS7"/>
<protein>
    <submittedName>
        <fullName evidence="1">Uncharacterized protein</fullName>
    </submittedName>
</protein>
<evidence type="ECO:0000313" key="2">
    <source>
        <dbReference type="Proteomes" id="UP000594638"/>
    </source>
</evidence>
<dbReference type="Proteomes" id="UP000594638">
    <property type="component" value="Unassembled WGS sequence"/>
</dbReference>
<accession>A0A8S0RFS7</accession>
<dbReference type="OrthoDB" id="5835829at2759"/>
<keyword evidence="2" id="KW-1185">Reference proteome</keyword>
<sequence length="84" mass="9377">MAFLRTQKPEKLSLYSSCYGFIELSPSLKSTFMNLVSSLVEEDNGSKARGGEEAEAIFKHCMKWLDEKELTSVLYVAFGSQSSV</sequence>
<gene>
    <name evidence="1" type="ORF">OLEA9_A077471</name>
</gene>
<dbReference type="Gramene" id="OE9A077471T1">
    <property type="protein sequence ID" value="OE9A077471C1"/>
    <property type="gene ID" value="OE9A077471"/>
</dbReference>
<dbReference type="Gene3D" id="3.40.50.2000">
    <property type="entry name" value="Glycogen Phosphorylase B"/>
    <property type="match status" value="1"/>
</dbReference>
<dbReference type="SUPFAM" id="SSF53756">
    <property type="entry name" value="UDP-Glycosyltransferase/glycogen phosphorylase"/>
    <property type="match status" value="1"/>
</dbReference>